<dbReference type="NCBIfam" id="TIGR01509">
    <property type="entry name" value="HAD-SF-IA-v3"/>
    <property type="match status" value="1"/>
</dbReference>
<comment type="caution">
    <text evidence="1">The sequence shown here is derived from an EMBL/GenBank/DDBJ whole genome shotgun (WGS) entry which is preliminary data.</text>
</comment>
<gene>
    <name evidence="1" type="ORF">IC63_03520</name>
</gene>
<name>A0A099FF96_9RHOB</name>
<dbReference type="Proteomes" id="UP000029917">
    <property type="component" value="Unassembled WGS sequence"/>
</dbReference>
<dbReference type="SFLD" id="SFLDG01129">
    <property type="entry name" value="C1.5:_HAD__Beta-PGM__Phosphata"/>
    <property type="match status" value="1"/>
</dbReference>
<dbReference type="CDD" id="cd02603">
    <property type="entry name" value="HAD_sEH-N_like"/>
    <property type="match status" value="1"/>
</dbReference>
<evidence type="ECO:0008006" key="3">
    <source>
        <dbReference type="Google" id="ProtNLM"/>
    </source>
</evidence>
<keyword evidence="2" id="KW-1185">Reference proteome</keyword>
<dbReference type="InterPro" id="IPR023214">
    <property type="entry name" value="HAD_sf"/>
</dbReference>
<organism evidence="1 2">
    <name type="scientific">Paracoccus sphaerophysae</name>
    <dbReference type="NCBI Taxonomy" id="690417"/>
    <lineage>
        <taxon>Bacteria</taxon>
        <taxon>Pseudomonadati</taxon>
        <taxon>Pseudomonadota</taxon>
        <taxon>Alphaproteobacteria</taxon>
        <taxon>Rhodobacterales</taxon>
        <taxon>Paracoccaceae</taxon>
        <taxon>Paracoccus</taxon>
    </lineage>
</organism>
<dbReference type="SFLD" id="SFLDS00003">
    <property type="entry name" value="Haloacid_Dehalogenase"/>
    <property type="match status" value="1"/>
</dbReference>
<evidence type="ECO:0000313" key="1">
    <source>
        <dbReference type="EMBL" id="KGJ08883.1"/>
    </source>
</evidence>
<dbReference type="PANTHER" id="PTHR43611">
    <property type="entry name" value="ALPHA-D-GLUCOSE 1-PHOSPHATE PHOSPHATASE"/>
    <property type="match status" value="1"/>
</dbReference>
<reference evidence="1 2" key="2">
    <citation type="submission" date="2014-10" db="EMBL/GenBank/DDBJ databases">
        <title>Paracoccus sanguinis sp. nov., isolated from clinical specimens of New York State patients.</title>
        <authorList>
            <person name="Mingle L.A."/>
            <person name="Cole J.A."/>
            <person name="Lapierre P."/>
            <person name="Musser K.A."/>
        </authorList>
    </citation>
    <scope>NUCLEOTIDE SEQUENCE [LARGE SCALE GENOMIC DNA]</scope>
    <source>
        <strain evidence="1 2">HAMBI 3106</strain>
    </source>
</reference>
<protein>
    <recommendedName>
        <fullName evidence="3">Haloacid dehalogenase</fullName>
    </recommendedName>
</protein>
<dbReference type="OrthoDB" id="9807742at2"/>
<dbReference type="RefSeq" id="WP_036716942.1">
    <property type="nucleotide sequence ID" value="NZ_JRKS01000006.1"/>
</dbReference>
<dbReference type="PANTHER" id="PTHR43611:SF3">
    <property type="entry name" value="FLAVIN MONONUCLEOTIDE HYDROLASE 1, CHLOROPLATIC"/>
    <property type="match status" value="1"/>
</dbReference>
<dbReference type="InterPro" id="IPR023198">
    <property type="entry name" value="PGP-like_dom2"/>
</dbReference>
<dbReference type="AlphaFoldDB" id="A0A099FF96"/>
<sequence length="198" mass="21973">MDIIFDLGNVLIAWDLHAGFADDFATEAELQAYLDRVGFAAWNHQADAGRPWAELIEDLSRRHGADAAPAIHYPARHRLTIAEPIEDTWALVDRLGARGHRLFALTNWSAETFGDALALHPRLDVFADIVVSGRERVAKPDPAIFRILLDRNRLRAADCVYVDDNAANVVAARDLAIDGIRFTDPAALERDLAMRGLL</sequence>
<dbReference type="STRING" id="690417.IC63_03520"/>
<dbReference type="Gene3D" id="1.10.150.240">
    <property type="entry name" value="Putative phosphatase, domain 2"/>
    <property type="match status" value="1"/>
</dbReference>
<dbReference type="InterPro" id="IPR006439">
    <property type="entry name" value="HAD-SF_hydro_IA"/>
</dbReference>
<evidence type="ECO:0000313" key="2">
    <source>
        <dbReference type="Proteomes" id="UP000029917"/>
    </source>
</evidence>
<dbReference type="SUPFAM" id="SSF56784">
    <property type="entry name" value="HAD-like"/>
    <property type="match status" value="1"/>
</dbReference>
<dbReference type="InterPro" id="IPR036412">
    <property type="entry name" value="HAD-like_sf"/>
</dbReference>
<dbReference type="EMBL" id="JRKS01000006">
    <property type="protein sequence ID" value="KGJ08883.1"/>
    <property type="molecule type" value="Genomic_DNA"/>
</dbReference>
<reference evidence="1 2" key="1">
    <citation type="submission" date="2014-09" db="EMBL/GenBank/DDBJ databases">
        <authorList>
            <person name="McGinnis J.M."/>
            <person name="Wolfgang W.J."/>
        </authorList>
    </citation>
    <scope>NUCLEOTIDE SEQUENCE [LARGE SCALE GENOMIC DNA]</scope>
    <source>
        <strain evidence="1 2">HAMBI 3106</strain>
    </source>
</reference>
<accession>A0A099FF96</accession>
<proteinExistence type="predicted"/>
<dbReference type="Gene3D" id="3.40.50.1000">
    <property type="entry name" value="HAD superfamily/HAD-like"/>
    <property type="match status" value="1"/>
</dbReference>
<dbReference type="Pfam" id="PF00702">
    <property type="entry name" value="Hydrolase"/>
    <property type="match status" value="1"/>
</dbReference>